<dbReference type="AlphaFoldDB" id="A0A6J4IS44"/>
<feature type="non-terminal residue" evidence="2">
    <location>
        <position position="21"/>
    </location>
</feature>
<feature type="non-terminal residue" evidence="2">
    <location>
        <position position="1"/>
    </location>
</feature>
<sequence length="21" mass="2275">GRAAPGRGARRRRARRGARAV</sequence>
<gene>
    <name evidence="2" type="ORF">AVDCRST_MAG08-2652</name>
</gene>
<feature type="compositionally biased region" description="Basic residues" evidence="1">
    <location>
        <begin position="8"/>
        <end position="21"/>
    </location>
</feature>
<dbReference type="EMBL" id="CADCTG010000195">
    <property type="protein sequence ID" value="CAA9260449.1"/>
    <property type="molecule type" value="Genomic_DNA"/>
</dbReference>
<name>A0A6J4IS44_9PROT</name>
<evidence type="ECO:0000313" key="2">
    <source>
        <dbReference type="EMBL" id="CAA9260449.1"/>
    </source>
</evidence>
<protein>
    <submittedName>
        <fullName evidence="2">Uncharacterized protein</fullName>
    </submittedName>
</protein>
<accession>A0A6J4IS44</accession>
<reference evidence="2" key="1">
    <citation type="submission" date="2020-02" db="EMBL/GenBank/DDBJ databases">
        <authorList>
            <person name="Meier V. D."/>
        </authorList>
    </citation>
    <scope>NUCLEOTIDE SEQUENCE</scope>
    <source>
        <strain evidence="2">AVDCRST_MAG08</strain>
    </source>
</reference>
<proteinExistence type="predicted"/>
<feature type="region of interest" description="Disordered" evidence="1">
    <location>
        <begin position="1"/>
        <end position="21"/>
    </location>
</feature>
<evidence type="ECO:0000256" key="1">
    <source>
        <dbReference type="SAM" id="MobiDB-lite"/>
    </source>
</evidence>
<organism evidence="2">
    <name type="scientific">uncultured Acetobacteraceae bacterium</name>
    <dbReference type="NCBI Taxonomy" id="169975"/>
    <lineage>
        <taxon>Bacteria</taxon>
        <taxon>Pseudomonadati</taxon>
        <taxon>Pseudomonadota</taxon>
        <taxon>Alphaproteobacteria</taxon>
        <taxon>Acetobacterales</taxon>
        <taxon>Acetobacteraceae</taxon>
        <taxon>environmental samples</taxon>
    </lineage>
</organism>